<dbReference type="CDD" id="cd02244">
    <property type="entry name" value="cupin_7S_vicilin-like_N"/>
    <property type="match status" value="1"/>
</dbReference>
<name>D7L083_ARALL</name>
<keyword evidence="6" id="KW-1185">Reference proteome</keyword>
<protein>
    <recommendedName>
        <fullName evidence="4">Cupin type-1 domain-containing protein</fullName>
    </recommendedName>
</protein>
<evidence type="ECO:0000259" key="4">
    <source>
        <dbReference type="SMART" id="SM00835"/>
    </source>
</evidence>
<keyword evidence="2 3" id="KW-0732">Signal</keyword>
<feature type="signal peptide" evidence="3">
    <location>
        <begin position="1"/>
        <end position="25"/>
    </location>
</feature>
<dbReference type="InterPro" id="IPR050253">
    <property type="entry name" value="Seed_Storage-Functional"/>
</dbReference>
<dbReference type="EMBL" id="GL348715">
    <property type="protein sequence ID" value="EFH62440.1"/>
    <property type="molecule type" value="Genomic_DNA"/>
</dbReference>
<feature type="chain" id="PRO_5005672065" description="Cupin type-1 domain-containing protein" evidence="3">
    <location>
        <begin position="26"/>
        <end position="482"/>
    </location>
</feature>
<dbReference type="PANTHER" id="PTHR31189">
    <property type="entry name" value="OS03G0336100 PROTEIN-RELATED"/>
    <property type="match status" value="1"/>
</dbReference>
<dbReference type="eggNOG" id="ENOG502QS4V">
    <property type="taxonomic scope" value="Eukaryota"/>
</dbReference>
<dbReference type="InterPro" id="IPR006045">
    <property type="entry name" value="Cupin_1"/>
</dbReference>
<dbReference type="Gene3D" id="2.60.120.10">
    <property type="entry name" value="Jelly Rolls"/>
    <property type="match status" value="2"/>
</dbReference>
<evidence type="ECO:0000256" key="3">
    <source>
        <dbReference type="SAM" id="SignalP"/>
    </source>
</evidence>
<proteinExistence type="predicted"/>
<dbReference type="Gramene" id="scaffold_304209.1">
    <property type="protein sequence ID" value="scaffold_304209.1"/>
    <property type="gene ID" value="scaffold_304209.1"/>
</dbReference>
<evidence type="ECO:0000313" key="6">
    <source>
        <dbReference type="Proteomes" id="UP000008694"/>
    </source>
</evidence>
<reference evidence="6" key="1">
    <citation type="journal article" date="2011" name="Nat. Genet.">
        <title>The Arabidopsis lyrata genome sequence and the basis of rapid genome size change.</title>
        <authorList>
            <person name="Hu T.T."/>
            <person name="Pattyn P."/>
            <person name="Bakker E.G."/>
            <person name="Cao J."/>
            <person name="Cheng J.-F."/>
            <person name="Clark R.M."/>
            <person name="Fahlgren N."/>
            <person name="Fawcett J.A."/>
            <person name="Grimwood J."/>
            <person name="Gundlach H."/>
            <person name="Haberer G."/>
            <person name="Hollister J.D."/>
            <person name="Ossowski S."/>
            <person name="Ottilar R.P."/>
            <person name="Salamov A.A."/>
            <person name="Schneeberger K."/>
            <person name="Spannagl M."/>
            <person name="Wang X."/>
            <person name="Yang L."/>
            <person name="Nasrallah M.E."/>
            <person name="Bergelson J."/>
            <person name="Carrington J.C."/>
            <person name="Gaut B.S."/>
            <person name="Schmutz J."/>
            <person name="Mayer K.F.X."/>
            <person name="Van de Peer Y."/>
            <person name="Grigoriev I.V."/>
            <person name="Nordborg M."/>
            <person name="Weigel D."/>
            <person name="Guo Y.-L."/>
        </authorList>
    </citation>
    <scope>NUCLEOTIDE SEQUENCE [LARGE SCALE GENOMIC DNA]</scope>
    <source>
        <strain evidence="6">cv. MN47</strain>
    </source>
</reference>
<dbReference type="Proteomes" id="UP000008694">
    <property type="component" value="Unassembled WGS sequence"/>
</dbReference>
<dbReference type="Pfam" id="PF00190">
    <property type="entry name" value="Cupin_1"/>
    <property type="match status" value="1"/>
</dbReference>
<dbReference type="InterPro" id="IPR014710">
    <property type="entry name" value="RmlC-like_jellyroll"/>
</dbReference>
<dbReference type="STRING" id="81972.D7L083"/>
<feature type="domain" description="Cupin type-1" evidence="4">
    <location>
        <begin position="281"/>
        <end position="437"/>
    </location>
</feature>
<organism evidence="6">
    <name type="scientific">Arabidopsis lyrata subsp. lyrata</name>
    <name type="common">Lyre-leaved rock-cress</name>
    <dbReference type="NCBI Taxonomy" id="81972"/>
    <lineage>
        <taxon>Eukaryota</taxon>
        <taxon>Viridiplantae</taxon>
        <taxon>Streptophyta</taxon>
        <taxon>Embryophyta</taxon>
        <taxon>Tracheophyta</taxon>
        <taxon>Spermatophyta</taxon>
        <taxon>Magnoliopsida</taxon>
        <taxon>eudicotyledons</taxon>
        <taxon>Gunneridae</taxon>
        <taxon>Pentapetalae</taxon>
        <taxon>rosids</taxon>
        <taxon>malvids</taxon>
        <taxon>Brassicales</taxon>
        <taxon>Brassicaceae</taxon>
        <taxon>Camelineae</taxon>
        <taxon>Arabidopsis</taxon>
    </lineage>
</organism>
<comment type="function">
    <text evidence="1">Seed storage protein.</text>
</comment>
<evidence type="ECO:0000256" key="1">
    <source>
        <dbReference type="ARBA" id="ARBA00003839"/>
    </source>
</evidence>
<dbReference type="CDD" id="cd02245">
    <property type="entry name" value="cupin_7S_vicilin-like_C"/>
    <property type="match status" value="1"/>
</dbReference>
<feature type="domain" description="Cupin type-1" evidence="4">
    <location>
        <begin position="46"/>
        <end position="187"/>
    </location>
</feature>
<sequence length="482" mass="54531">MRFKILPLFIFLSLVTLFICTDSFSDQNGVVPSSDSSFSSPLLVKKDQRTPIVATEYGEISAVQIGDGYHLQFITLEPNALLLPLLLHSDMVFFVHTGSGILNWIDEESERTLELRRGDVYRLRSGTVFYVHSNEDSDKLRVYVIFDVGKCLNDPCLGAYSSVRDLLLGFDDRTLRSAFAVRSVSLRFIYVHDSISSCCFTDCIVCGLTIWKVPEDILRKIREATKPPLIVNALPRNRTQGSGEDKWQSQLVRLFVRAEDVTDHLAMKPIVDTNKKKSRTFNVFEEDPDFENINGRSIVVDEKDLDALKGSRFGVFMVNLTKGSMMGPHWNPSACEISIVLQGEGMIRVVNQQSLSSCKNNSKSESFMVEEGDVFVVPKFHPMAQMSFENSSFVFMGYSTSSKTNHPQFLVGQSSVLKVLDPEVLAVSFNLSNETIKELLKAQKESVIFECASCAEGEFAKRMREIAERKRREEEEIERKRE</sequence>
<dbReference type="SUPFAM" id="SSF51182">
    <property type="entry name" value="RmlC-like cupins"/>
    <property type="match status" value="1"/>
</dbReference>
<gene>
    <name evidence="5" type="ORF">ARALYDRAFT_900239</name>
</gene>
<dbReference type="PANTHER" id="PTHR31189:SF7">
    <property type="entry name" value="OS03G0197300 PROTEIN"/>
    <property type="match status" value="1"/>
</dbReference>
<dbReference type="InterPro" id="IPR011051">
    <property type="entry name" value="RmlC_Cupin_sf"/>
</dbReference>
<dbReference type="AlphaFoldDB" id="D7L083"/>
<evidence type="ECO:0000256" key="2">
    <source>
        <dbReference type="ARBA" id="ARBA00022729"/>
    </source>
</evidence>
<evidence type="ECO:0000313" key="5">
    <source>
        <dbReference type="EMBL" id="EFH62440.1"/>
    </source>
</evidence>
<accession>D7L083</accession>
<dbReference type="SMART" id="SM00835">
    <property type="entry name" value="Cupin_1"/>
    <property type="match status" value="2"/>
</dbReference>
<dbReference type="HOGENOM" id="CLU_027536_1_0_1"/>